<organism evidence="6 7">
    <name type="scientific">Niabella drilacis (strain DSM 25811 / CCM 8410 / CCUG 62505 / LMG 26954 / E90)</name>
    <dbReference type="NCBI Taxonomy" id="1285928"/>
    <lineage>
        <taxon>Bacteria</taxon>
        <taxon>Pseudomonadati</taxon>
        <taxon>Bacteroidota</taxon>
        <taxon>Chitinophagia</taxon>
        <taxon>Chitinophagales</taxon>
        <taxon>Chitinophagaceae</taxon>
        <taxon>Niabella</taxon>
    </lineage>
</organism>
<feature type="domain" description="Outer membrane protein beta-barrel" evidence="5">
    <location>
        <begin position="475"/>
        <end position="846"/>
    </location>
</feature>
<keyword evidence="3" id="KW-0998">Cell outer membrane</keyword>
<dbReference type="Proteomes" id="UP000198757">
    <property type="component" value="Unassembled WGS sequence"/>
</dbReference>
<dbReference type="EMBL" id="FMZO01000004">
    <property type="protein sequence ID" value="SDC86450.1"/>
    <property type="molecule type" value="Genomic_DNA"/>
</dbReference>
<dbReference type="GO" id="GO:0009279">
    <property type="term" value="C:cell outer membrane"/>
    <property type="evidence" value="ECO:0007669"/>
    <property type="project" value="UniProtKB-SubCell"/>
</dbReference>
<accession>A0A1G6Q1Y1</accession>
<keyword evidence="6" id="KW-0675">Receptor</keyword>
<dbReference type="Pfam" id="PF14905">
    <property type="entry name" value="OMP_b-brl_3"/>
    <property type="match status" value="1"/>
</dbReference>
<dbReference type="InterPro" id="IPR041700">
    <property type="entry name" value="OMP_b-brl_3"/>
</dbReference>
<comment type="subcellular location">
    <subcellularLocation>
        <location evidence="1">Cell outer membrane</location>
    </subcellularLocation>
</comment>
<name>A0A1G6Q1Y1_NIADE</name>
<proteinExistence type="predicted"/>
<dbReference type="Gene3D" id="2.170.130.10">
    <property type="entry name" value="TonB-dependent receptor, plug domain"/>
    <property type="match status" value="1"/>
</dbReference>
<feature type="signal peptide" evidence="4">
    <location>
        <begin position="1"/>
        <end position="21"/>
    </location>
</feature>
<keyword evidence="2" id="KW-0472">Membrane</keyword>
<evidence type="ECO:0000256" key="4">
    <source>
        <dbReference type="SAM" id="SignalP"/>
    </source>
</evidence>
<dbReference type="STRING" id="1285928.SAMN04487894_104250"/>
<evidence type="ECO:0000313" key="7">
    <source>
        <dbReference type="Proteomes" id="UP000198757"/>
    </source>
</evidence>
<gene>
    <name evidence="6" type="ORF">SAMN04487894_104250</name>
</gene>
<dbReference type="RefSeq" id="WP_090389862.1">
    <property type="nucleotide sequence ID" value="NZ_FMZO01000004.1"/>
</dbReference>
<evidence type="ECO:0000256" key="1">
    <source>
        <dbReference type="ARBA" id="ARBA00004442"/>
    </source>
</evidence>
<evidence type="ECO:0000259" key="5">
    <source>
        <dbReference type="Pfam" id="PF14905"/>
    </source>
</evidence>
<feature type="chain" id="PRO_5011466196" evidence="4">
    <location>
        <begin position="22"/>
        <end position="883"/>
    </location>
</feature>
<keyword evidence="4" id="KW-0732">Signal</keyword>
<reference evidence="7" key="1">
    <citation type="submission" date="2016-10" db="EMBL/GenBank/DDBJ databases">
        <authorList>
            <person name="Varghese N."/>
            <person name="Submissions S."/>
        </authorList>
    </citation>
    <scope>NUCLEOTIDE SEQUENCE [LARGE SCALE GENOMIC DNA]</scope>
    <source>
        <strain evidence="7">DSM 25811 / CCM 8410 / LMG 26954 / E90</strain>
    </source>
</reference>
<evidence type="ECO:0000256" key="2">
    <source>
        <dbReference type="ARBA" id="ARBA00023136"/>
    </source>
</evidence>
<dbReference type="AlphaFoldDB" id="A0A1G6Q1Y1"/>
<protein>
    <submittedName>
        <fullName evidence="6">Outer membrane receptor proteins, mostly Fe transport</fullName>
    </submittedName>
</protein>
<evidence type="ECO:0000256" key="3">
    <source>
        <dbReference type="ARBA" id="ARBA00023237"/>
    </source>
</evidence>
<dbReference type="Gene3D" id="2.40.170.20">
    <property type="entry name" value="TonB-dependent receptor, beta-barrel domain"/>
    <property type="match status" value="1"/>
</dbReference>
<dbReference type="InterPro" id="IPR008969">
    <property type="entry name" value="CarboxyPept-like_regulatory"/>
</dbReference>
<sequence length="883" mass="100934">MNKLLFVCLTGMLFFIAAAGAAQDRKLTLKITNSPLPKVLDEIQRKTRYNILYSDEVVQDTMHASIDAVRRPASEILQTILPPQNLFYILRGNDKIVIGSELLRKQGANLAFAQSKIEGRVMDDNRQPVPFATVALLKDKKDLLIMACNEQGRFEFTFPVSVDSLYRIALSSVGFLPKEINFTYPDISKLKHIVLEKDKNVLEGVKITAVKPLMERLADRFVFTPDKLMTEGSTVGDLLRQVPLIIYDERTNAISLLGKPGTKVYINNRNTDIPAAMLAEILRAMPASNIKSIDLITNPGSEYAANMTGGVININLKRQLNEGWLGSINLYSEQGYYNFSGMSSYLNYHKGKITLQLMPTASGNYNFYSAQSRLDYTNGDRTDINTRFFRRYNVLGNGLKIDYDINKKNYLSYNGWFSYVKGRSNGSATSQFGQQDQPFIDSTEVLNTSGQDRFIYNFGNINYHKSIDSSDKKYIDANIDYNHFYQKRENAWGAQFSSVLPQKFLNLSAKLQYRQNLGKDASLITGFQLSSSETKNDQTYYELNGPAKDQDVRYRYNEKYYAAFGSVSKNFGKKWNTKVGLRAEAMQYRTEELEKNIRADSNYVTLFPDAGISFSPGNKNQFGLNFAKKISRPDIELLFPGRTYISNTYFAQNNPFLQPVIINRLDFTYMFKSRYIFSLAYQATRNNYTKFIIPVVEDQQRKLQSTYLNYGNARNFSAAVNFQQTAIKDLWSFYWTSSYNYTLYYGKVSEAPVYKTNNSVGLYINNTLYISKKKKWTAFAIFNYASPNINISGQKGGWSTLALEVKKVIKDLAINLRVSDLYNGSSNIRYQWFANSIIKEHVQYSNAYPRVVTLRMVYSFGNQRVKTAKDRSSANDDIRKRVN</sequence>
<dbReference type="SUPFAM" id="SSF56935">
    <property type="entry name" value="Porins"/>
    <property type="match status" value="1"/>
</dbReference>
<dbReference type="OrthoDB" id="8764943at2"/>
<dbReference type="SUPFAM" id="SSF49464">
    <property type="entry name" value="Carboxypeptidase regulatory domain-like"/>
    <property type="match status" value="1"/>
</dbReference>
<dbReference type="InterPro" id="IPR037066">
    <property type="entry name" value="Plug_dom_sf"/>
</dbReference>
<dbReference type="InterPro" id="IPR036942">
    <property type="entry name" value="Beta-barrel_TonB_sf"/>
</dbReference>
<evidence type="ECO:0000313" key="6">
    <source>
        <dbReference type="EMBL" id="SDC86450.1"/>
    </source>
</evidence>
<keyword evidence="7" id="KW-1185">Reference proteome</keyword>